<name>A0A336KU89_CULSO</name>
<dbReference type="Gene3D" id="3.30.710.10">
    <property type="entry name" value="Potassium Channel Kv1.1, Chain A"/>
    <property type="match status" value="1"/>
</dbReference>
<accession>A0A336KU89</accession>
<dbReference type="PROSITE" id="PS50097">
    <property type="entry name" value="BTB"/>
    <property type="match status" value="1"/>
</dbReference>
<dbReference type="SUPFAM" id="SSF54695">
    <property type="entry name" value="POZ domain"/>
    <property type="match status" value="1"/>
</dbReference>
<evidence type="ECO:0000313" key="2">
    <source>
        <dbReference type="EMBL" id="SSX07491.1"/>
    </source>
</evidence>
<dbReference type="VEuPathDB" id="VectorBase:CSON014877"/>
<reference evidence="3" key="2">
    <citation type="submission" date="2018-07" db="EMBL/GenBank/DDBJ databases">
        <authorList>
            <person name="Quirk P.G."/>
            <person name="Krulwich T.A."/>
        </authorList>
    </citation>
    <scope>NUCLEOTIDE SEQUENCE</scope>
</reference>
<dbReference type="InterPro" id="IPR011333">
    <property type="entry name" value="SKP1/BTB/POZ_sf"/>
</dbReference>
<dbReference type="EMBL" id="UFQT01000883">
    <property type="protein sequence ID" value="SSX27831.1"/>
    <property type="molecule type" value="Genomic_DNA"/>
</dbReference>
<proteinExistence type="predicted"/>
<dbReference type="PANTHER" id="PTHR24413">
    <property type="entry name" value="SPECKLE-TYPE POZ PROTEIN"/>
    <property type="match status" value="1"/>
</dbReference>
<gene>
    <name evidence="2" type="primary">CSON014877</name>
</gene>
<evidence type="ECO:0000259" key="1">
    <source>
        <dbReference type="PROSITE" id="PS50097"/>
    </source>
</evidence>
<protein>
    <submittedName>
        <fullName evidence="2">CSON014877 protein</fullName>
    </submittedName>
</protein>
<evidence type="ECO:0000313" key="3">
    <source>
        <dbReference type="EMBL" id="SSX27831.1"/>
    </source>
</evidence>
<dbReference type="EMBL" id="UFQS01000883">
    <property type="protein sequence ID" value="SSX07491.1"/>
    <property type="molecule type" value="Genomic_DNA"/>
</dbReference>
<dbReference type="SMART" id="SM00225">
    <property type="entry name" value="BTB"/>
    <property type="match status" value="1"/>
</dbReference>
<sequence>MACIAFNANAITQISNLIYSEEDKDVTFTFEGFDVKIKAHKVLVKAVSPVLKEMLTGSTEIKITDIHPNIFQWLINAIYMLYVPVSTFELGTVANLNYAAFKFQVMDIYSSTANELFRRCQPENVDFLMKVAKSQNMPELEKVCKKIFNLHTYAVLESWLLFDDSDDDFEDAIVSEFFSVNHLHIVSEFDLYVILETLVESKCLKGWVRSLKEIRFQAMDTREVLDCKLLRDSQKCAIIANIDALIHREDPKIPMPDGFSTTFRNRNPTNERGRFMLWIMILLKCPNYDKNLDRFNDIFCLTQCQRCRLKFSTQKARTTCPKHLYEKADEIYGKIYPHF</sequence>
<dbReference type="InterPro" id="IPR000210">
    <property type="entry name" value="BTB/POZ_dom"/>
</dbReference>
<dbReference type="AlphaFoldDB" id="A0A336KU89"/>
<feature type="domain" description="BTB" evidence="1">
    <location>
        <begin position="24"/>
        <end position="87"/>
    </location>
</feature>
<dbReference type="Pfam" id="PF00651">
    <property type="entry name" value="BTB"/>
    <property type="match status" value="1"/>
</dbReference>
<organism evidence="2">
    <name type="scientific">Culicoides sonorensis</name>
    <name type="common">Biting midge</name>
    <dbReference type="NCBI Taxonomy" id="179676"/>
    <lineage>
        <taxon>Eukaryota</taxon>
        <taxon>Metazoa</taxon>
        <taxon>Ecdysozoa</taxon>
        <taxon>Arthropoda</taxon>
        <taxon>Hexapoda</taxon>
        <taxon>Insecta</taxon>
        <taxon>Pterygota</taxon>
        <taxon>Neoptera</taxon>
        <taxon>Endopterygota</taxon>
        <taxon>Diptera</taxon>
        <taxon>Nematocera</taxon>
        <taxon>Chironomoidea</taxon>
        <taxon>Ceratopogonidae</taxon>
        <taxon>Ceratopogoninae</taxon>
        <taxon>Culicoides</taxon>
        <taxon>Monoculicoides</taxon>
    </lineage>
</organism>
<reference evidence="2" key="1">
    <citation type="submission" date="2018-04" db="EMBL/GenBank/DDBJ databases">
        <authorList>
            <person name="Go L.Y."/>
            <person name="Mitchell J.A."/>
        </authorList>
    </citation>
    <scope>NUCLEOTIDE SEQUENCE</scope>
    <source>
        <tissue evidence="2">Whole organism</tissue>
    </source>
</reference>